<accession>A0A1M5Q2W0</accession>
<name>A0A1M5Q2W0_9FLAO</name>
<dbReference type="AlphaFoldDB" id="A0A1M5Q2W0"/>
<sequence length="142" mass="17050">MDTKHLYEFFENQKENLSFFKVKTVKEAVNITLREVKQIQEKLVEIIQNEDKQLDELFQNLNDNEYRKTLLSKQKTKQRWLRLYAIKIEPNHYVITGGAIKLVHKMGQSEFTKKEKITIEKCRNYLIEQGVYDADSFYELIL</sequence>
<dbReference type="STRING" id="229205.SAMN05444372_11455"/>
<dbReference type="Proteomes" id="UP000184020">
    <property type="component" value="Unassembled WGS sequence"/>
</dbReference>
<dbReference type="EMBL" id="FQWF01000014">
    <property type="protein sequence ID" value="SHH08246.1"/>
    <property type="molecule type" value="Genomic_DNA"/>
</dbReference>
<evidence type="ECO:0000313" key="2">
    <source>
        <dbReference type="Proteomes" id="UP000184020"/>
    </source>
</evidence>
<dbReference type="RefSeq" id="WP_073021650.1">
    <property type="nucleotide sequence ID" value="NZ_FQWF01000014.1"/>
</dbReference>
<dbReference type="OrthoDB" id="1067077at2"/>
<evidence type="ECO:0000313" key="1">
    <source>
        <dbReference type="EMBL" id="SHH08246.1"/>
    </source>
</evidence>
<gene>
    <name evidence="1" type="ORF">SAMN05444372_11455</name>
</gene>
<reference evidence="2" key="1">
    <citation type="submission" date="2016-11" db="EMBL/GenBank/DDBJ databases">
        <authorList>
            <person name="Varghese N."/>
            <person name="Submissions S."/>
        </authorList>
    </citation>
    <scope>NUCLEOTIDE SEQUENCE [LARGE SCALE GENOMIC DNA]</scope>
    <source>
        <strain evidence="2">DSM 17659</strain>
    </source>
</reference>
<protein>
    <submittedName>
        <fullName evidence="1">Uncharacterized protein</fullName>
    </submittedName>
</protein>
<keyword evidence="2" id="KW-1185">Reference proteome</keyword>
<proteinExistence type="predicted"/>
<organism evidence="1 2">
    <name type="scientific">Flavobacterium micromati</name>
    <dbReference type="NCBI Taxonomy" id="229205"/>
    <lineage>
        <taxon>Bacteria</taxon>
        <taxon>Pseudomonadati</taxon>
        <taxon>Bacteroidota</taxon>
        <taxon>Flavobacteriia</taxon>
        <taxon>Flavobacteriales</taxon>
        <taxon>Flavobacteriaceae</taxon>
        <taxon>Flavobacterium</taxon>
    </lineage>
</organism>